<gene>
    <name evidence="1" type="ORF">J2D73_18455</name>
</gene>
<comment type="caution">
    <text evidence="1">The sequence shown here is derived from an EMBL/GenBank/DDBJ whole genome shotgun (WGS) entry which is preliminary data.</text>
</comment>
<dbReference type="RefSeq" id="WP_207883737.1">
    <property type="nucleotide sequence ID" value="NZ_JAFVMF010000030.1"/>
</dbReference>
<dbReference type="EMBL" id="JAFVMF010000030">
    <property type="protein sequence ID" value="MBO1361767.1"/>
    <property type="molecule type" value="Genomic_DNA"/>
</dbReference>
<name>A0ABS3M0W6_9PROT</name>
<organism evidence="1 2">
    <name type="scientific">Acetobacter sacchari</name>
    <dbReference type="NCBI Taxonomy" id="2661687"/>
    <lineage>
        <taxon>Bacteria</taxon>
        <taxon>Pseudomonadati</taxon>
        <taxon>Pseudomonadota</taxon>
        <taxon>Alphaproteobacteria</taxon>
        <taxon>Acetobacterales</taxon>
        <taxon>Acetobacteraceae</taxon>
        <taxon>Acetobacter</taxon>
    </lineage>
</organism>
<accession>A0ABS3M0W6</accession>
<evidence type="ECO:0000313" key="1">
    <source>
        <dbReference type="EMBL" id="MBO1361767.1"/>
    </source>
</evidence>
<sequence>MTDSIPAPERAKRIFGMPEACSYKALSILTREQLLKLAQSQMISITILHDDVINLLTIDNPPSREQMIKIAHDMLETIEDNETEHEVFYGGKPREKLMEMFPALRAKGEAA</sequence>
<dbReference type="Proteomes" id="UP000664771">
    <property type="component" value="Unassembled WGS sequence"/>
</dbReference>
<proteinExistence type="predicted"/>
<keyword evidence="2" id="KW-1185">Reference proteome</keyword>
<protein>
    <submittedName>
        <fullName evidence="1">Uncharacterized protein</fullName>
    </submittedName>
</protein>
<reference evidence="1 2" key="1">
    <citation type="submission" date="2021-03" db="EMBL/GenBank/DDBJ databases">
        <title>The complete genome sequence of Acetobacter sacchari TBRC 11175.</title>
        <authorList>
            <person name="Charoenyingcharoen P."/>
            <person name="Yukphan P."/>
        </authorList>
    </citation>
    <scope>NUCLEOTIDE SEQUENCE [LARGE SCALE GENOMIC DNA]</scope>
    <source>
        <strain evidence="1 2">TBRC 11175</strain>
    </source>
</reference>
<evidence type="ECO:0000313" key="2">
    <source>
        <dbReference type="Proteomes" id="UP000664771"/>
    </source>
</evidence>